<protein>
    <submittedName>
        <fullName evidence="1">Uncharacterized protein</fullName>
    </submittedName>
</protein>
<reference evidence="1 2" key="1">
    <citation type="journal article" date="2018" name="Mycol. Prog.">
        <title>Coniella lustricola, a new species from submerged detritus.</title>
        <authorList>
            <person name="Raudabaugh D.B."/>
            <person name="Iturriaga T."/>
            <person name="Carver A."/>
            <person name="Mondo S."/>
            <person name="Pangilinan J."/>
            <person name="Lipzen A."/>
            <person name="He G."/>
            <person name="Amirebrahimi M."/>
            <person name="Grigoriev I.V."/>
            <person name="Miller A.N."/>
        </authorList>
    </citation>
    <scope>NUCLEOTIDE SEQUENCE [LARGE SCALE GENOMIC DNA]</scope>
    <source>
        <strain evidence="1 2">B22-T-1</strain>
    </source>
</reference>
<dbReference type="EMBL" id="KZ678497">
    <property type="protein sequence ID" value="PSR81666.1"/>
    <property type="molecule type" value="Genomic_DNA"/>
</dbReference>
<dbReference type="AlphaFoldDB" id="A0A2T3A2G2"/>
<organism evidence="1 2">
    <name type="scientific">Coniella lustricola</name>
    <dbReference type="NCBI Taxonomy" id="2025994"/>
    <lineage>
        <taxon>Eukaryota</taxon>
        <taxon>Fungi</taxon>
        <taxon>Dikarya</taxon>
        <taxon>Ascomycota</taxon>
        <taxon>Pezizomycotina</taxon>
        <taxon>Sordariomycetes</taxon>
        <taxon>Sordariomycetidae</taxon>
        <taxon>Diaporthales</taxon>
        <taxon>Schizoparmaceae</taxon>
        <taxon>Coniella</taxon>
    </lineage>
</organism>
<dbReference type="Proteomes" id="UP000241462">
    <property type="component" value="Unassembled WGS sequence"/>
</dbReference>
<evidence type="ECO:0000313" key="1">
    <source>
        <dbReference type="EMBL" id="PSR81666.1"/>
    </source>
</evidence>
<sequence length="164" mass="18387">MNGKRCRIYTTGNPYNTLTVFIYTIPTNRFRHVDTPAYHATHIVFILGQRFRAMIDKSGVLHDISLALRVLVGVYQSTCSLEATQASISGGRTPLKHIADITYVHSTTQPTNIVTIFILRLPNADRDQSAVFSGQQQQHAFPLLCTGSGIKYRSFPIYEMHCIA</sequence>
<dbReference type="InParanoid" id="A0A2T3A2G2"/>
<proteinExistence type="predicted"/>
<keyword evidence="2" id="KW-1185">Reference proteome</keyword>
<name>A0A2T3A2G2_9PEZI</name>
<evidence type="ECO:0000313" key="2">
    <source>
        <dbReference type="Proteomes" id="UP000241462"/>
    </source>
</evidence>
<accession>A0A2T3A2G2</accession>
<gene>
    <name evidence="1" type="ORF">BD289DRAFT_34243</name>
</gene>